<dbReference type="Pfam" id="PF00931">
    <property type="entry name" value="NB-ARC"/>
    <property type="match status" value="1"/>
</dbReference>
<feature type="active site" description="Nucleophile" evidence="5">
    <location>
        <position position="72"/>
    </location>
</feature>
<dbReference type="InterPro" id="IPR002182">
    <property type="entry name" value="NB-ARC"/>
</dbReference>
<dbReference type="GO" id="GO:0046486">
    <property type="term" value="P:glycerolipid metabolic process"/>
    <property type="evidence" value="ECO:0007669"/>
    <property type="project" value="UniProtKB-ARBA"/>
</dbReference>
<dbReference type="PANTHER" id="PTHR24185:SF1">
    <property type="entry name" value="CALCIUM-INDEPENDENT PHOSPHOLIPASE A2-GAMMA"/>
    <property type="match status" value="1"/>
</dbReference>
<evidence type="ECO:0000256" key="4">
    <source>
        <dbReference type="PROSITE-ProRule" id="PRU00339"/>
    </source>
</evidence>
<gene>
    <name evidence="7" type="ORF">B7463_g4070</name>
</gene>
<keyword evidence="4" id="KW-0802">TPR repeat</keyword>
<name>A0A3E2HFV6_SCYLI</name>
<dbReference type="AlphaFoldDB" id="A0A3E2HFV6"/>
<feature type="short sequence motif" description="GXGXXG" evidence="5">
    <location>
        <begin position="30"/>
        <end position="35"/>
    </location>
</feature>
<feature type="non-terminal residue" evidence="7">
    <location>
        <position position="1232"/>
    </location>
</feature>
<dbReference type="OMA" id="ELERCAY"/>
<evidence type="ECO:0000256" key="2">
    <source>
        <dbReference type="ARBA" id="ARBA00022963"/>
    </source>
</evidence>
<dbReference type="SMART" id="SM00028">
    <property type="entry name" value="TPR"/>
    <property type="match status" value="2"/>
</dbReference>
<evidence type="ECO:0000256" key="1">
    <source>
        <dbReference type="ARBA" id="ARBA00022801"/>
    </source>
</evidence>
<dbReference type="GO" id="GO:0016020">
    <property type="term" value="C:membrane"/>
    <property type="evidence" value="ECO:0007669"/>
    <property type="project" value="TreeGrafter"/>
</dbReference>
<evidence type="ECO:0000256" key="3">
    <source>
        <dbReference type="ARBA" id="ARBA00023098"/>
    </source>
</evidence>
<keyword evidence="1 5" id="KW-0378">Hydrolase</keyword>
<dbReference type="GO" id="GO:0043531">
    <property type="term" value="F:ADP binding"/>
    <property type="evidence" value="ECO:0007669"/>
    <property type="project" value="InterPro"/>
</dbReference>
<feature type="active site" description="Proton acceptor" evidence="5">
    <location>
        <position position="237"/>
    </location>
</feature>
<dbReference type="SUPFAM" id="SSF52540">
    <property type="entry name" value="P-loop containing nucleoside triphosphate hydrolases"/>
    <property type="match status" value="1"/>
</dbReference>
<dbReference type="Gene3D" id="1.25.40.10">
    <property type="entry name" value="Tetratricopeptide repeat domain"/>
    <property type="match status" value="1"/>
</dbReference>
<evidence type="ECO:0000313" key="7">
    <source>
        <dbReference type="EMBL" id="RFU32279.1"/>
    </source>
</evidence>
<dbReference type="STRING" id="5539.A0A3E2HFV6"/>
<dbReference type="InterPro" id="IPR027417">
    <property type="entry name" value="P-loop_NTPase"/>
</dbReference>
<feature type="short sequence motif" description="GXSXG" evidence="5">
    <location>
        <begin position="70"/>
        <end position="74"/>
    </location>
</feature>
<proteinExistence type="predicted"/>
<dbReference type="InterPro" id="IPR016035">
    <property type="entry name" value="Acyl_Trfase/lysoPLipase"/>
</dbReference>
<dbReference type="GO" id="GO:0016042">
    <property type="term" value="P:lipid catabolic process"/>
    <property type="evidence" value="ECO:0007669"/>
    <property type="project" value="UniProtKB-UniRule"/>
</dbReference>
<keyword evidence="8" id="KW-1185">Reference proteome</keyword>
<feature type="repeat" description="TPR" evidence="4">
    <location>
        <begin position="864"/>
        <end position="897"/>
    </location>
</feature>
<dbReference type="Gene3D" id="3.40.50.300">
    <property type="entry name" value="P-loop containing nucleotide triphosphate hydrolases"/>
    <property type="match status" value="1"/>
</dbReference>
<dbReference type="OrthoDB" id="1658288at2759"/>
<feature type="short sequence motif" description="DGA/G" evidence="5">
    <location>
        <begin position="237"/>
        <end position="239"/>
    </location>
</feature>
<keyword evidence="2 5" id="KW-0442">Lipid degradation</keyword>
<evidence type="ECO:0000259" key="6">
    <source>
        <dbReference type="PROSITE" id="PS51635"/>
    </source>
</evidence>
<dbReference type="CDD" id="cd07216">
    <property type="entry name" value="Pat17_PNPLA8_PNPLA9_like3"/>
    <property type="match status" value="1"/>
</dbReference>
<dbReference type="PROSITE" id="PS50005">
    <property type="entry name" value="TPR"/>
    <property type="match status" value="1"/>
</dbReference>
<dbReference type="PROSITE" id="PS51635">
    <property type="entry name" value="PNPLA"/>
    <property type="match status" value="1"/>
</dbReference>
<keyword evidence="3 5" id="KW-0443">Lipid metabolism</keyword>
<dbReference type="Pfam" id="PF01734">
    <property type="entry name" value="Patatin"/>
    <property type="match status" value="1"/>
</dbReference>
<dbReference type="SUPFAM" id="SSF52151">
    <property type="entry name" value="FabD/lysophospholipase-like"/>
    <property type="match status" value="1"/>
</dbReference>
<accession>A0A3E2HFV6</accession>
<dbReference type="InterPro" id="IPR002641">
    <property type="entry name" value="PNPLA_dom"/>
</dbReference>
<feature type="non-terminal residue" evidence="7">
    <location>
        <position position="1"/>
    </location>
</feature>
<dbReference type="GO" id="GO:0047499">
    <property type="term" value="F:calcium-independent phospholipase A2 activity"/>
    <property type="evidence" value="ECO:0007669"/>
    <property type="project" value="TreeGrafter"/>
</dbReference>
<protein>
    <recommendedName>
        <fullName evidence="6">PNPLA domain-containing protein</fullName>
    </recommendedName>
</protein>
<evidence type="ECO:0000313" key="8">
    <source>
        <dbReference type="Proteomes" id="UP000258309"/>
    </source>
</evidence>
<dbReference type="PANTHER" id="PTHR24185">
    <property type="entry name" value="CALCIUM-INDEPENDENT PHOSPHOLIPASE A2-GAMMA"/>
    <property type="match status" value="1"/>
</dbReference>
<organism evidence="7 8">
    <name type="scientific">Scytalidium lignicola</name>
    <name type="common">Hyphomycete</name>
    <dbReference type="NCBI Taxonomy" id="5539"/>
    <lineage>
        <taxon>Eukaryota</taxon>
        <taxon>Fungi</taxon>
        <taxon>Dikarya</taxon>
        <taxon>Ascomycota</taxon>
        <taxon>Pezizomycotina</taxon>
        <taxon>Leotiomycetes</taxon>
        <taxon>Leotiomycetes incertae sedis</taxon>
        <taxon>Scytalidium</taxon>
    </lineage>
</organism>
<sequence>MSVSVNNRTASNIRVARVTIPPRRLLSLDGGGVKGMAILLILKRLFRTIQRDENLPEIPRPCNYFDLIGGTSTGGAPTLLFIPLSRIKELTQSRLIAILLGRLRMSIDECIMVFRHVSEIVFKENPSTLSRAIGGVLGRPYFDASKLEEAIKDVLSTQGLREDAKFCEEKEDSNCKVFVCATRAQTVHPVLLRSYITWQATEENYDCFIWEVAKATSAAPLFFEPTKLRASRAVFVDGALHLNNPISEVINEAKSLWPGTDFKSIVSIGTGWIDPKGLELSQLKIHNVVKTCVDLAINSHKEAQKFARDNRGKELSQAGVYFRFDVDRGIDTVALDQWQKLDDVDAFTEAYLTRSGSELERCAYSLSAGKAVSDADHVADGEDLRGAGLLSTLPKYSDTSNSNFIFSGRETELSEIKTILDSSPPSRQTVCLHGLGGIGKSQIAFEYARRSSTSQSVFWIRANNLDNIESGYLAIAKELVPQFNAVHKMQIFETVRDQLAKKDTGPWLLVLDDADDLDLLVGNQRKTDFEQFKFINYIPFVAHGQVLVTTRQSRLIGMEDMVPAQNGIRVKEMTVEDGLALLKRCMPSELLSKASRAEGQKFLETLGGLPLAIVQATSYMREEQLPMEGFISLYQDIELHSELFKKTASSVDKQQKTILITWEISYQKIAGGLHTGSKSHPAILLDLLGFLDAQSLPSLRKLSEGQVFFRDSNGSTPIDGLEDLFEQQQSPAGLLKAVYDSNLKKRPNHELQLAIGPLCNFSLVTSRACWVHPVVHSWIYRRLSIEERHKYVSWLIEELLKKIAMADEGVQENWDDFMLDRTIRKLVVDELTPFRHALVVIRHAFSDAMRKFIRENKLPVEKFAQLLFQVGRMSASAGKIDKAIKYLQDAITAMKEDVHGGNPTLIAEWQLHLAKVRSGKLSPSEATAEARACTIGCEGSSLPAVLWLAECLRKEGRLQESLELFCNIMEAFSIHNAPNFRRDKEIFAAAVGKVYVLAKLGDIDSKAAARRIIDESLAPFLISMGNDHVLKVLLYPRILLCRIEVADGAGDQAKALRNLMEHEYRNIGVLLSLTGGNPESWLEQINYLRNEEKWSVIEVVGQEYIRRRLPLSTLTRKNFTLLRGDRTSSQLEAFSSEVDHWCNIYNHLGRAYFKHQRFRKAEETHWTAIGMGLSLCPNAIGSIGFRSNLWNLDQALERQGAIAEGKRRALDHHFTDTLTPQRLNQILATIAR</sequence>
<dbReference type="InterPro" id="IPR011990">
    <property type="entry name" value="TPR-like_helical_dom_sf"/>
</dbReference>
<reference evidence="7 8" key="1">
    <citation type="submission" date="2018-05" db="EMBL/GenBank/DDBJ databases">
        <title>Draft genome sequence of Scytalidium lignicola DSM 105466, a ubiquitous saprotrophic fungus.</title>
        <authorList>
            <person name="Buettner E."/>
            <person name="Gebauer A.M."/>
            <person name="Hofrichter M."/>
            <person name="Liers C."/>
            <person name="Kellner H."/>
        </authorList>
    </citation>
    <scope>NUCLEOTIDE SEQUENCE [LARGE SCALE GENOMIC DNA]</scope>
    <source>
        <strain evidence="7 8">DSM 105466</strain>
    </source>
</reference>
<comment type="caution">
    <text evidence="7">The sequence shown here is derived from an EMBL/GenBank/DDBJ whole genome shotgun (WGS) entry which is preliminary data.</text>
</comment>
<feature type="domain" description="PNPLA" evidence="6">
    <location>
        <begin position="26"/>
        <end position="250"/>
    </location>
</feature>
<dbReference type="EMBL" id="NCSJ02000058">
    <property type="protein sequence ID" value="RFU32279.1"/>
    <property type="molecule type" value="Genomic_DNA"/>
</dbReference>
<dbReference type="GO" id="GO:0019369">
    <property type="term" value="P:arachidonate metabolic process"/>
    <property type="evidence" value="ECO:0007669"/>
    <property type="project" value="TreeGrafter"/>
</dbReference>
<dbReference type="Proteomes" id="UP000258309">
    <property type="component" value="Unassembled WGS sequence"/>
</dbReference>
<dbReference type="Gene3D" id="3.40.1090.10">
    <property type="entry name" value="Cytosolic phospholipase A2 catalytic domain"/>
    <property type="match status" value="1"/>
</dbReference>
<dbReference type="InterPro" id="IPR019734">
    <property type="entry name" value="TPR_rpt"/>
</dbReference>
<dbReference type="SUPFAM" id="SSF48452">
    <property type="entry name" value="TPR-like"/>
    <property type="match status" value="1"/>
</dbReference>
<evidence type="ECO:0000256" key="5">
    <source>
        <dbReference type="PROSITE-ProRule" id="PRU01161"/>
    </source>
</evidence>